<feature type="signal peptide" evidence="1">
    <location>
        <begin position="1"/>
        <end position="19"/>
    </location>
</feature>
<protein>
    <recommendedName>
        <fullName evidence="4">CC chemokine</fullName>
    </recommendedName>
</protein>
<sequence>MRIILVVLLTMVLYRLSLSPVVIKCMAEEWTSSIDPCSSQDRVRVRMNSMPKCLKKQPVIAQSMTAEWSSTTGLCNPQDWVRVRTDVAPEGLKKPPITPESATSDLPYPLCQIWDYLAH</sequence>
<evidence type="ECO:0000313" key="2">
    <source>
        <dbReference type="EMBL" id="KAJ7408065.1"/>
    </source>
</evidence>
<keyword evidence="1" id="KW-0732">Signal</keyword>
<feature type="chain" id="PRO_5047285780" description="CC chemokine" evidence="1">
    <location>
        <begin position="20"/>
        <end position="119"/>
    </location>
</feature>
<evidence type="ECO:0000256" key="1">
    <source>
        <dbReference type="SAM" id="SignalP"/>
    </source>
</evidence>
<name>A0ABQ9CWK3_9PASS</name>
<evidence type="ECO:0000313" key="3">
    <source>
        <dbReference type="Proteomes" id="UP001145742"/>
    </source>
</evidence>
<proteinExistence type="predicted"/>
<reference evidence="2" key="1">
    <citation type="submission" date="2019-10" db="EMBL/GenBank/DDBJ databases">
        <authorList>
            <person name="Soares A.E.R."/>
            <person name="Aleixo A."/>
            <person name="Schneider P."/>
            <person name="Miyaki C.Y."/>
            <person name="Schneider M.P."/>
            <person name="Mello C."/>
            <person name="Vasconcelos A.T.R."/>
        </authorList>
    </citation>
    <scope>NUCLEOTIDE SEQUENCE</scope>
    <source>
        <tissue evidence="2">Muscle</tissue>
    </source>
</reference>
<evidence type="ECO:0008006" key="4">
    <source>
        <dbReference type="Google" id="ProtNLM"/>
    </source>
</evidence>
<comment type="caution">
    <text evidence="2">The sequence shown here is derived from an EMBL/GenBank/DDBJ whole genome shotgun (WGS) entry which is preliminary data.</text>
</comment>
<gene>
    <name evidence="2" type="ORF">WISP_123136</name>
</gene>
<keyword evidence="3" id="KW-1185">Reference proteome</keyword>
<dbReference type="Proteomes" id="UP001145742">
    <property type="component" value="Unassembled WGS sequence"/>
</dbReference>
<accession>A0ABQ9CWK3</accession>
<dbReference type="EMBL" id="WHWB01034567">
    <property type="protein sequence ID" value="KAJ7408065.1"/>
    <property type="molecule type" value="Genomic_DNA"/>
</dbReference>
<organism evidence="2 3">
    <name type="scientific">Willisornis vidua</name>
    <name type="common">Xingu scale-backed antbird</name>
    <dbReference type="NCBI Taxonomy" id="1566151"/>
    <lineage>
        <taxon>Eukaryota</taxon>
        <taxon>Metazoa</taxon>
        <taxon>Chordata</taxon>
        <taxon>Craniata</taxon>
        <taxon>Vertebrata</taxon>
        <taxon>Euteleostomi</taxon>
        <taxon>Archelosauria</taxon>
        <taxon>Archosauria</taxon>
        <taxon>Dinosauria</taxon>
        <taxon>Saurischia</taxon>
        <taxon>Theropoda</taxon>
        <taxon>Coelurosauria</taxon>
        <taxon>Aves</taxon>
        <taxon>Neognathae</taxon>
        <taxon>Neoaves</taxon>
        <taxon>Telluraves</taxon>
        <taxon>Australaves</taxon>
        <taxon>Passeriformes</taxon>
        <taxon>Thamnophilidae</taxon>
        <taxon>Willisornis</taxon>
    </lineage>
</organism>